<protein>
    <recommendedName>
        <fullName evidence="1">Small ribosomal subunit protein mS35 mitochondrial conserved domain-containing protein</fullName>
    </recommendedName>
</protein>
<dbReference type="OrthoDB" id="283424at2759"/>
<dbReference type="GO" id="GO:0003735">
    <property type="term" value="F:structural constituent of ribosome"/>
    <property type="evidence" value="ECO:0007669"/>
    <property type="project" value="InterPro"/>
</dbReference>
<name>A0A4Q2DRR2_9AGAR</name>
<evidence type="ECO:0000313" key="2">
    <source>
        <dbReference type="EMBL" id="RXW22899.1"/>
    </source>
</evidence>
<organism evidence="2 3">
    <name type="scientific">Candolleomyces aberdarensis</name>
    <dbReference type="NCBI Taxonomy" id="2316362"/>
    <lineage>
        <taxon>Eukaryota</taxon>
        <taxon>Fungi</taxon>
        <taxon>Dikarya</taxon>
        <taxon>Basidiomycota</taxon>
        <taxon>Agaricomycotina</taxon>
        <taxon>Agaricomycetes</taxon>
        <taxon>Agaricomycetidae</taxon>
        <taxon>Agaricales</taxon>
        <taxon>Agaricineae</taxon>
        <taxon>Psathyrellaceae</taxon>
        <taxon>Candolleomyces</taxon>
    </lineage>
</organism>
<dbReference type="EMBL" id="SDEE01000057">
    <property type="protein sequence ID" value="RXW22899.1"/>
    <property type="molecule type" value="Genomic_DNA"/>
</dbReference>
<feature type="domain" description="Small ribosomal subunit protein mS35 mitochondrial conserved" evidence="1">
    <location>
        <begin position="66"/>
        <end position="218"/>
    </location>
</feature>
<dbReference type="PANTHER" id="PTHR13490:SF0">
    <property type="entry name" value="SMALL RIBOSOMAL SUBUNIT PROTEIN MS35"/>
    <property type="match status" value="1"/>
</dbReference>
<dbReference type="PANTHER" id="PTHR13490">
    <property type="entry name" value="MITOCHONDRIAL 28S RIBOSOMAL PROTEIN S28"/>
    <property type="match status" value="1"/>
</dbReference>
<dbReference type="AlphaFoldDB" id="A0A4Q2DRR2"/>
<reference evidence="2 3" key="1">
    <citation type="submission" date="2019-01" db="EMBL/GenBank/DDBJ databases">
        <title>Draft genome sequence of Psathyrella aberdarensis IHI B618.</title>
        <authorList>
            <person name="Buettner E."/>
            <person name="Kellner H."/>
        </authorList>
    </citation>
    <scope>NUCLEOTIDE SEQUENCE [LARGE SCALE GENOMIC DNA]</scope>
    <source>
        <strain evidence="2 3">IHI B618</strain>
    </source>
</reference>
<keyword evidence="3" id="KW-1185">Reference proteome</keyword>
<dbReference type="InterPro" id="IPR039848">
    <property type="entry name" value="Ribosomal_mS35_mt"/>
</dbReference>
<dbReference type="Proteomes" id="UP000290288">
    <property type="component" value="Unassembled WGS sequence"/>
</dbReference>
<dbReference type="Pfam" id="PF10213">
    <property type="entry name" value="MRP-S28"/>
    <property type="match status" value="1"/>
</dbReference>
<dbReference type="InterPro" id="IPR019349">
    <property type="entry name" value="Ribosomal_mS35_mit"/>
</dbReference>
<dbReference type="GO" id="GO:0032543">
    <property type="term" value="P:mitochondrial translation"/>
    <property type="evidence" value="ECO:0007669"/>
    <property type="project" value="InterPro"/>
</dbReference>
<comment type="caution">
    <text evidence="2">The sequence shown here is derived from an EMBL/GenBank/DDBJ whole genome shotgun (WGS) entry which is preliminary data.</text>
</comment>
<evidence type="ECO:0000313" key="3">
    <source>
        <dbReference type="Proteomes" id="UP000290288"/>
    </source>
</evidence>
<dbReference type="GO" id="GO:0005763">
    <property type="term" value="C:mitochondrial small ribosomal subunit"/>
    <property type="evidence" value="ECO:0007669"/>
    <property type="project" value="TreeGrafter"/>
</dbReference>
<accession>A0A4Q2DRR2</accession>
<sequence length="224" mass="25617">MARRTKTVLEENISEDDLFVLVSEPGLVQDSPSLGHHLLMEKRKILHYLRLIEHEMPKLVAYRQPFIPPNSKETPIYVKEVHYQGEQHPALAKRSIVVAVDDLPLKDAAAVHKLKLLAGPRWTPNPPKDAGVMEDEAWGNGYIKISYDTHRNAEMNLKWVSDALDRLVVEANDSKDTFSDLPVDMRHVYAKVRKAKKGDHLRNRPLRPVSIADFPKEWLPTIQS</sequence>
<evidence type="ECO:0000259" key="1">
    <source>
        <dbReference type="Pfam" id="PF10213"/>
    </source>
</evidence>
<proteinExistence type="predicted"/>
<dbReference type="STRING" id="2316362.A0A4Q2DRR2"/>
<gene>
    <name evidence="2" type="ORF">EST38_g2935</name>
</gene>